<dbReference type="AlphaFoldDB" id="A0AAE0DQN9"/>
<name>A0AAE0DQN9_9ROSI</name>
<dbReference type="Proteomes" id="UP001281410">
    <property type="component" value="Unassembled WGS sequence"/>
</dbReference>
<evidence type="ECO:0008006" key="4">
    <source>
        <dbReference type="Google" id="ProtNLM"/>
    </source>
</evidence>
<evidence type="ECO:0000313" key="3">
    <source>
        <dbReference type="Proteomes" id="UP001281410"/>
    </source>
</evidence>
<evidence type="ECO:0000256" key="1">
    <source>
        <dbReference type="SAM" id="MobiDB-lite"/>
    </source>
</evidence>
<feature type="region of interest" description="Disordered" evidence="1">
    <location>
        <begin position="171"/>
        <end position="195"/>
    </location>
</feature>
<dbReference type="PANTHER" id="PTHR31286:SF60">
    <property type="entry name" value="PROTEIN, PUTATIVE-RELATED"/>
    <property type="match status" value="1"/>
</dbReference>
<dbReference type="EMBL" id="JANJYJ010000010">
    <property type="protein sequence ID" value="KAK3182851.1"/>
    <property type="molecule type" value="Genomic_DNA"/>
</dbReference>
<accession>A0AAE0DQN9</accession>
<proteinExistence type="predicted"/>
<sequence>MGGFIAIKLDPIAYQSHLDMCNHSLIGRVVLSKGLVRFYDPYWEFWHPKIISDLGRGIGVPLRIDKAIVDGDFGNFALVLVDIDVSPPHLNSLMLEKDDSHSLFISLEYENLPYFCTTCSSNGHLPSNSRWNKSGDYSSSVSRKNLHKCEDSVPTTDMPKQVQDSVVAHSSVDPEPVEETSHISRPVGPSVHVTSAPPTVTMVTYSRKDSVKGRSSIRLFLDRRSI</sequence>
<protein>
    <recommendedName>
        <fullName evidence="4">DUF4283 domain-containing protein</fullName>
    </recommendedName>
</protein>
<keyword evidence="3" id="KW-1185">Reference proteome</keyword>
<dbReference type="PANTHER" id="PTHR31286">
    <property type="entry name" value="GLYCINE-RICH CELL WALL STRUCTURAL PROTEIN 1.8-LIKE"/>
    <property type="match status" value="1"/>
</dbReference>
<dbReference type="InterPro" id="IPR040256">
    <property type="entry name" value="At4g02000-like"/>
</dbReference>
<evidence type="ECO:0000313" key="2">
    <source>
        <dbReference type="EMBL" id="KAK3182851.1"/>
    </source>
</evidence>
<organism evidence="2 3">
    <name type="scientific">Dipteronia sinensis</name>
    <dbReference type="NCBI Taxonomy" id="43782"/>
    <lineage>
        <taxon>Eukaryota</taxon>
        <taxon>Viridiplantae</taxon>
        <taxon>Streptophyta</taxon>
        <taxon>Embryophyta</taxon>
        <taxon>Tracheophyta</taxon>
        <taxon>Spermatophyta</taxon>
        <taxon>Magnoliopsida</taxon>
        <taxon>eudicotyledons</taxon>
        <taxon>Gunneridae</taxon>
        <taxon>Pentapetalae</taxon>
        <taxon>rosids</taxon>
        <taxon>malvids</taxon>
        <taxon>Sapindales</taxon>
        <taxon>Sapindaceae</taxon>
        <taxon>Hippocastanoideae</taxon>
        <taxon>Acereae</taxon>
        <taxon>Dipteronia</taxon>
    </lineage>
</organism>
<comment type="caution">
    <text evidence="2">The sequence shown here is derived from an EMBL/GenBank/DDBJ whole genome shotgun (WGS) entry which is preliminary data.</text>
</comment>
<gene>
    <name evidence="2" type="ORF">Dsin_030137</name>
</gene>
<reference evidence="2" key="1">
    <citation type="journal article" date="2023" name="Plant J.">
        <title>Genome sequences and population genomics provide insights into the demographic history, inbreeding, and mutation load of two 'living fossil' tree species of Dipteronia.</title>
        <authorList>
            <person name="Feng Y."/>
            <person name="Comes H.P."/>
            <person name="Chen J."/>
            <person name="Zhu S."/>
            <person name="Lu R."/>
            <person name="Zhang X."/>
            <person name="Li P."/>
            <person name="Qiu J."/>
            <person name="Olsen K.M."/>
            <person name="Qiu Y."/>
        </authorList>
    </citation>
    <scope>NUCLEOTIDE SEQUENCE</scope>
    <source>
        <strain evidence="2">NBL</strain>
    </source>
</reference>